<dbReference type="EMBL" id="FMXR01000010">
    <property type="protein sequence ID" value="SDB19806.1"/>
    <property type="molecule type" value="Genomic_DNA"/>
</dbReference>
<dbReference type="GO" id="GO:0032259">
    <property type="term" value="P:methylation"/>
    <property type="evidence" value="ECO:0007669"/>
    <property type="project" value="UniProtKB-KW"/>
</dbReference>
<protein>
    <submittedName>
        <fullName evidence="2">Methyltransferase domain-containing protein</fullName>
    </submittedName>
</protein>
<dbReference type="Proteomes" id="UP000199228">
    <property type="component" value="Unassembled WGS sequence"/>
</dbReference>
<evidence type="ECO:0000259" key="1">
    <source>
        <dbReference type="Pfam" id="PF13847"/>
    </source>
</evidence>
<dbReference type="CDD" id="cd02440">
    <property type="entry name" value="AdoMet_MTases"/>
    <property type="match status" value="1"/>
</dbReference>
<dbReference type="InterPro" id="IPR025714">
    <property type="entry name" value="Methyltranfer_dom"/>
</dbReference>
<dbReference type="STRING" id="1732.SAMN02910417_01494"/>
<dbReference type="AlphaFoldDB" id="A0A1G6BGR3"/>
<gene>
    <name evidence="2" type="ORF">SAMN02910417_01494</name>
</gene>
<organism evidence="2 3">
    <name type="scientific">Eubacterium oxidoreducens</name>
    <dbReference type="NCBI Taxonomy" id="1732"/>
    <lineage>
        <taxon>Bacteria</taxon>
        <taxon>Bacillati</taxon>
        <taxon>Bacillota</taxon>
        <taxon>Clostridia</taxon>
        <taxon>Eubacteriales</taxon>
        <taxon>Eubacteriaceae</taxon>
        <taxon>Eubacterium</taxon>
    </lineage>
</organism>
<name>A0A1G6BGR3_EUBOX</name>
<keyword evidence="2" id="KW-0489">Methyltransferase</keyword>
<proteinExistence type="predicted"/>
<accession>A0A1G6BGR3</accession>
<sequence>MFVWTEDKKRWYKDALAYTGFANKVAAHLKEYIGSTDSVVDLGCGLGTIDLLLAPYVKSIVANDISKIALNDLHQEIKKKKVSNITIHHGDWESLEDEMADVAITTFFGSLEKDGEKLFSKCRDRLLLVKRNSLVDYASLPKGIGHLALAMDEEKWLKDRKIPYECSIFEAEFGQPLIDKEDCLNYLESYKMDIKDEAICDFVERAKLKTQDQGYQYYLPNRKEIRVLCICKKDIK</sequence>
<dbReference type="SUPFAM" id="SSF53335">
    <property type="entry name" value="S-adenosyl-L-methionine-dependent methyltransferases"/>
    <property type="match status" value="1"/>
</dbReference>
<dbReference type="InterPro" id="IPR029063">
    <property type="entry name" value="SAM-dependent_MTases_sf"/>
</dbReference>
<dbReference type="GO" id="GO:0008168">
    <property type="term" value="F:methyltransferase activity"/>
    <property type="evidence" value="ECO:0007669"/>
    <property type="project" value="UniProtKB-KW"/>
</dbReference>
<reference evidence="2 3" key="1">
    <citation type="submission" date="2016-10" db="EMBL/GenBank/DDBJ databases">
        <authorList>
            <person name="de Groot N.N."/>
        </authorList>
    </citation>
    <scope>NUCLEOTIDE SEQUENCE [LARGE SCALE GENOMIC DNA]</scope>
    <source>
        <strain evidence="2 3">DSM 3217</strain>
    </source>
</reference>
<feature type="domain" description="Methyltransferase" evidence="1">
    <location>
        <begin position="35"/>
        <end position="105"/>
    </location>
</feature>
<keyword evidence="2" id="KW-0808">Transferase</keyword>
<dbReference type="Gene3D" id="3.40.50.150">
    <property type="entry name" value="Vaccinia Virus protein VP39"/>
    <property type="match status" value="1"/>
</dbReference>
<evidence type="ECO:0000313" key="3">
    <source>
        <dbReference type="Proteomes" id="UP000199228"/>
    </source>
</evidence>
<keyword evidence="3" id="KW-1185">Reference proteome</keyword>
<dbReference type="Pfam" id="PF13847">
    <property type="entry name" value="Methyltransf_31"/>
    <property type="match status" value="1"/>
</dbReference>
<evidence type="ECO:0000313" key="2">
    <source>
        <dbReference type="EMBL" id="SDB19806.1"/>
    </source>
</evidence>